<gene>
    <name evidence="2" type="ORF">SAMN05660328_102261</name>
</gene>
<dbReference type="PROSITE" id="PS51257">
    <property type="entry name" value="PROKAR_LIPOPROTEIN"/>
    <property type="match status" value="1"/>
</dbReference>
<sequence>MKKGILFFVSALSVLAACSNTGKQESSKQTNESQSSYYQVTSDDISITKDATYSVTLTTEDTWQFVAEAGQDVTDWLVLKSDKQALTDTSGVAQITAVDSDSSAITITIDSSKITGFSSNGGANLYIMPDSSSIVGTGDNHAHYSETSAKIGKYVIPKVSVDGTIEGEVTQEDGLTFTENQITFQFTVDGDEADSSLMNTEAANIVLAEGDGYYTSDYTYSDQGLSTKMKNGSISYTIEPEDLQITNSGYELGENGGGRNWSEIGGDGNGNYHLNFKLSGLEYNGLPVSVETFTADVYCYGRTFEVDDGSIYANDVAKWSTTAENDTPVLCDDYTDDLIIDWANGFDTSKLKAKDLTLTMKSQYGDTLTLTAGDDFTIETKKNRTTIHVNYTYWAYTPVYQTLTVDVAKKHLTWDEDEYKVDDISHDYSIASVYVYNVMAGGQTGTQTWTIYGLDGLENWQQIFNAPTYTLSAEIDGETRYYSEANGGSLVDEASATSYDASTDTNLQLLDNTIYLTRQYNQTEVKSINGQDVTFTKVYSQAESAIKAPKDVTNVTVKSGFILGDTWEEHLRWPWQTFINEGYQGGRS</sequence>
<organism evidence="2 3">
    <name type="scientific">Streptococcus gallolyticus</name>
    <dbReference type="NCBI Taxonomy" id="315405"/>
    <lineage>
        <taxon>Bacteria</taxon>
        <taxon>Bacillati</taxon>
        <taxon>Bacillota</taxon>
        <taxon>Bacilli</taxon>
        <taxon>Lactobacillales</taxon>
        <taxon>Streptococcaceae</taxon>
        <taxon>Streptococcus</taxon>
    </lineage>
</organism>
<dbReference type="AlphaFoldDB" id="A0A1I7GPT2"/>
<proteinExistence type="predicted"/>
<name>A0A1I7GPT2_9STRE</name>
<evidence type="ECO:0000313" key="3">
    <source>
        <dbReference type="Proteomes" id="UP000183629"/>
    </source>
</evidence>
<evidence type="ECO:0008006" key="4">
    <source>
        <dbReference type="Google" id="ProtNLM"/>
    </source>
</evidence>
<protein>
    <recommendedName>
        <fullName evidence="4">Lipoprotein</fullName>
    </recommendedName>
</protein>
<dbReference type="EMBL" id="FPBN01000002">
    <property type="protein sequence ID" value="SFU50492.1"/>
    <property type="molecule type" value="Genomic_DNA"/>
</dbReference>
<dbReference type="RefSeq" id="WP_074657943.1">
    <property type="nucleotide sequence ID" value="NZ_FOLZ01000002.1"/>
</dbReference>
<evidence type="ECO:0000313" key="2">
    <source>
        <dbReference type="EMBL" id="SFU50492.1"/>
    </source>
</evidence>
<accession>A0A1I7GPT2</accession>
<keyword evidence="3" id="KW-1185">Reference proteome</keyword>
<evidence type="ECO:0000256" key="1">
    <source>
        <dbReference type="SAM" id="SignalP"/>
    </source>
</evidence>
<reference evidence="3" key="1">
    <citation type="submission" date="2016-10" db="EMBL/GenBank/DDBJ databases">
        <authorList>
            <person name="Varghese N."/>
            <person name="Submissions S."/>
        </authorList>
    </citation>
    <scope>NUCLEOTIDE SEQUENCE [LARGE SCALE GENOMIC DNA]</scope>
    <source>
        <strain evidence="3">LMG 15572</strain>
    </source>
</reference>
<feature type="chain" id="PRO_5038748578" description="Lipoprotein" evidence="1">
    <location>
        <begin position="17"/>
        <end position="588"/>
    </location>
</feature>
<dbReference type="Proteomes" id="UP000183629">
    <property type="component" value="Unassembled WGS sequence"/>
</dbReference>
<keyword evidence="1" id="KW-0732">Signal</keyword>
<feature type="signal peptide" evidence="1">
    <location>
        <begin position="1"/>
        <end position="16"/>
    </location>
</feature>